<reference evidence="3" key="1">
    <citation type="submission" date="2013-01" db="EMBL/GenBank/DDBJ databases">
        <title>Draft Genome Sequence of a Mulberry Tree, Morus notabilis C.K. Schneid.</title>
        <authorList>
            <person name="He N."/>
            <person name="Zhao S."/>
        </authorList>
    </citation>
    <scope>NUCLEOTIDE SEQUENCE</scope>
</reference>
<protein>
    <submittedName>
        <fullName evidence="2">Uncharacterized protein</fullName>
    </submittedName>
</protein>
<feature type="compositionally biased region" description="Polar residues" evidence="1">
    <location>
        <begin position="118"/>
        <end position="136"/>
    </location>
</feature>
<dbReference type="Proteomes" id="UP000030645">
    <property type="component" value="Unassembled WGS sequence"/>
</dbReference>
<feature type="compositionally biased region" description="Polar residues" evidence="1">
    <location>
        <begin position="144"/>
        <end position="158"/>
    </location>
</feature>
<evidence type="ECO:0000313" key="3">
    <source>
        <dbReference type="Proteomes" id="UP000030645"/>
    </source>
</evidence>
<dbReference type="EMBL" id="KE344562">
    <property type="protein sequence ID" value="EXB67277.1"/>
    <property type="molecule type" value="Genomic_DNA"/>
</dbReference>
<evidence type="ECO:0000313" key="2">
    <source>
        <dbReference type="EMBL" id="EXB67277.1"/>
    </source>
</evidence>
<dbReference type="AlphaFoldDB" id="W9R3R9"/>
<keyword evidence="3" id="KW-1185">Reference proteome</keyword>
<proteinExistence type="predicted"/>
<feature type="region of interest" description="Disordered" evidence="1">
    <location>
        <begin position="105"/>
        <end position="158"/>
    </location>
</feature>
<evidence type="ECO:0000256" key="1">
    <source>
        <dbReference type="SAM" id="MobiDB-lite"/>
    </source>
</evidence>
<accession>W9R3R9</accession>
<name>W9R3R9_9ROSA</name>
<organism evidence="2 3">
    <name type="scientific">Morus notabilis</name>
    <dbReference type="NCBI Taxonomy" id="981085"/>
    <lineage>
        <taxon>Eukaryota</taxon>
        <taxon>Viridiplantae</taxon>
        <taxon>Streptophyta</taxon>
        <taxon>Embryophyta</taxon>
        <taxon>Tracheophyta</taxon>
        <taxon>Spermatophyta</taxon>
        <taxon>Magnoliopsida</taxon>
        <taxon>eudicotyledons</taxon>
        <taxon>Gunneridae</taxon>
        <taxon>Pentapetalae</taxon>
        <taxon>rosids</taxon>
        <taxon>fabids</taxon>
        <taxon>Rosales</taxon>
        <taxon>Moraceae</taxon>
        <taxon>Moreae</taxon>
        <taxon>Morus</taxon>
    </lineage>
</organism>
<sequence>MAVARDKNVEDAFTCGPLWAAFISELILKPNINDIARSVMKKQFYPLDLSERLFIVFIIINICTRNLHPRSAGNGHRDGVSGDENSKNKFIWKRGELQPLEPDWNKFFYEGNDDGDNNRQVGRSSNRAPMEDSSSPYYLHNGDHSSLSLVSHQLTGPN</sequence>
<gene>
    <name evidence="2" type="ORF">L484_025758</name>
</gene>